<dbReference type="InterPro" id="IPR029044">
    <property type="entry name" value="Nucleotide-diphossugar_trans"/>
</dbReference>
<keyword evidence="12" id="KW-1185">Reference proteome</keyword>
<accession>A0ABN4WM65</accession>
<dbReference type="SUPFAM" id="SSF53448">
    <property type="entry name" value="Nucleotide-diphospho-sugar transferases"/>
    <property type="match status" value="1"/>
</dbReference>
<reference evidence="11 12" key="1">
    <citation type="submission" date="2017-02" db="EMBL/GenBank/DDBJ databases">
        <authorList>
            <person name="Jeong S."/>
        </authorList>
    </citation>
    <scope>NUCLEOTIDE SEQUENCE [LARGE SCALE GENOMIC DNA]</scope>
    <source>
        <strain evidence="11 12">RMAR6-6</strain>
    </source>
</reference>
<evidence type="ECO:0000313" key="12">
    <source>
        <dbReference type="Proteomes" id="UP000188174"/>
    </source>
</evidence>
<evidence type="ECO:0000256" key="9">
    <source>
        <dbReference type="ARBA" id="ARBA00022801"/>
    </source>
</evidence>
<keyword evidence="9" id="KW-0378">Hydrolase</keyword>
<dbReference type="InterPro" id="IPR003329">
    <property type="entry name" value="Cytidylyl_trans"/>
</dbReference>
<dbReference type="Gene3D" id="3.90.550.10">
    <property type="entry name" value="Spore Coat Polysaccharide Biosynthesis Protein SpsA, Chain A"/>
    <property type="match status" value="1"/>
</dbReference>
<dbReference type="SFLD" id="SFLDS00003">
    <property type="entry name" value="Haloacid_Dehalogenase"/>
    <property type="match status" value="1"/>
</dbReference>
<dbReference type="Gene3D" id="3.40.50.1000">
    <property type="entry name" value="HAD superfamily/HAD-like"/>
    <property type="match status" value="1"/>
</dbReference>
<dbReference type="SFLD" id="SFLDG01138">
    <property type="entry name" value="C1.6.2:_Deoxy-d-mannose-octulo"/>
    <property type="match status" value="1"/>
</dbReference>
<dbReference type="Proteomes" id="UP000188174">
    <property type="component" value="Chromosome"/>
</dbReference>
<comment type="pathway">
    <text evidence="3">Amino-sugar metabolism; N-acetylneuraminate metabolism.</text>
</comment>
<comment type="cofactor">
    <cofactor evidence="2">
        <name>Mg(2+)</name>
        <dbReference type="ChEBI" id="CHEBI:18420"/>
    </cofactor>
</comment>
<dbReference type="CDD" id="cd02513">
    <property type="entry name" value="CMP-NeuAc_Synthase"/>
    <property type="match status" value="1"/>
</dbReference>
<evidence type="ECO:0000256" key="2">
    <source>
        <dbReference type="ARBA" id="ARBA00001946"/>
    </source>
</evidence>
<protein>
    <recommendedName>
        <fullName evidence="7">N-acylneuraminate cytidylyltransferase</fullName>
        <ecNumber evidence="7">2.7.7.43</ecNumber>
    </recommendedName>
</protein>
<keyword evidence="10" id="KW-0460">Magnesium</keyword>
<gene>
    <name evidence="11" type="ORF">B0E33_04285</name>
</gene>
<proteinExistence type="inferred from homology"/>
<evidence type="ECO:0000256" key="8">
    <source>
        <dbReference type="ARBA" id="ARBA00022723"/>
    </source>
</evidence>
<dbReference type="InterPro" id="IPR023214">
    <property type="entry name" value="HAD_sf"/>
</dbReference>
<keyword evidence="8" id="KW-0479">Metal-binding</keyword>
<evidence type="ECO:0000256" key="6">
    <source>
        <dbReference type="ARBA" id="ARBA00011881"/>
    </source>
</evidence>
<comment type="catalytic activity">
    <reaction evidence="1">
        <text>an N-acylneuraminate + CTP = a CMP-N-acyl-beta-neuraminate + diphosphate</text>
        <dbReference type="Rhea" id="RHEA:11344"/>
        <dbReference type="ChEBI" id="CHEBI:33019"/>
        <dbReference type="ChEBI" id="CHEBI:37563"/>
        <dbReference type="ChEBI" id="CHEBI:60073"/>
        <dbReference type="ChEBI" id="CHEBI:68671"/>
        <dbReference type="EC" id="2.7.7.43"/>
    </reaction>
</comment>
<comment type="similarity">
    <text evidence="4">Belongs to the KdsC family.</text>
</comment>
<evidence type="ECO:0000256" key="7">
    <source>
        <dbReference type="ARBA" id="ARBA00012491"/>
    </source>
</evidence>
<dbReference type="PANTHER" id="PTHR21485:SF3">
    <property type="entry name" value="N-ACYLNEURAMINATE CYTIDYLYLTRANSFERASE"/>
    <property type="match status" value="1"/>
</dbReference>
<dbReference type="EMBL" id="CP019630">
    <property type="protein sequence ID" value="AQQ02908.1"/>
    <property type="molecule type" value="Genomic_DNA"/>
</dbReference>
<dbReference type="InterPro" id="IPR050793">
    <property type="entry name" value="CMP-NeuNAc_synthase"/>
</dbReference>
<sequence length="393" mass="43285">MDVVAVIPARGGSVGLPGKNMRPLLGVPLVVRTIQTALQAKAVNEVFVTSDDEEILKLSHEAGATIIRRPDALSNSTASSEAALLHALEHLQAQGRALPDFLVFLQCTSAFTRPEDIDLVVGSMVSKGAKAALSVVEDHGFIWQEGEDGFAQGITHDHSKPRQRRQDMKPRYRENGAIYAMHVPSFLEKKERFCGPVVMVPVDGPTVEIDSQEDWDVVEAFLHGRDRKAQLTTRPQSIKAVITDFDGVHTDDRVTIDQDGREWVTCSRRDGLGLELLGKRNVRLMILSKETNPVVKARAAKLQVQVINQVDNKHSILDAWRKDFQLDWQDLAYIGNDVNDIECMRACALSFAPADAHPSARSVADHVLSADGGKGAIREMCDYLLTEGLVGER</sequence>
<dbReference type="EC" id="2.7.7.43" evidence="7"/>
<dbReference type="SFLD" id="SFLDG01136">
    <property type="entry name" value="C1.6:_Phosphoserine_Phosphatas"/>
    <property type="match status" value="1"/>
</dbReference>
<dbReference type="SUPFAM" id="SSF56784">
    <property type="entry name" value="HAD-like"/>
    <property type="match status" value="1"/>
</dbReference>
<evidence type="ECO:0000256" key="5">
    <source>
        <dbReference type="ARBA" id="ARBA00010726"/>
    </source>
</evidence>
<dbReference type="Pfam" id="PF08282">
    <property type="entry name" value="Hydrolase_3"/>
    <property type="match status" value="1"/>
</dbReference>
<evidence type="ECO:0000256" key="10">
    <source>
        <dbReference type="ARBA" id="ARBA00022842"/>
    </source>
</evidence>
<evidence type="ECO:0000256" key="3">
    <source>
        <dbReference type="ARBA" id="ARBA00005141"/>
    </source>
</evidence>
<dbReference type="Pfam" id="PF02348">
    <property type="entry name" value="CTP_transf_3"/>
    <property type="match status" value="1"/>
</dbReference>
<comment type="similarity">
    <text evidence="5">Belongs to the CMP-NeuNAc synthase family.</text>
</comment>
<name>A0ABN4WM65_9HYPH</name>
<evidence type="ECO:0000313" key="11">
    <source>
        <dbReference type="EMBL" id="AQQ02908.1"/>
    </source>
</evidence>
<evidence type="ECO:0000256" key="4">
    <source>
        <dbReference type="ARBA" id="ARBA00005893"/>
    </source>
</evidence>
<evidence type="ECO:0000256" key="1">
    <source>
        <dbReference type="ARBA" id="ARBA00001862"/>
    </source>
</evidence>
<dbReference type="InterPro" id="IPR036412">
    <property type="entry name" value="HAD-like_sf"/>
</dbReference>
<dbReference type="PANTHER" id="PTHR21485">
    <property type="entry name" value="HAD SUPERFAMILY MEMBERS CMAS AND KDSC"/>
    <property type="match status" value="1"/>
</dbReference>
<dbReference type="InterPro" id="IPR010023">
    <property type="entry name" value="KdsC_fam"/>
</dbReference>
<organism evidence="11 12">
    <name type="scientific">Roseibium algicola</name>
    <dbReference type="NCBI Taxonomy" id="2857014"/>
    <lineage>
        <taxon>Bacteria</taxon>
        <taxon>Pseudomonadati</taxon>
        <taxon>Pseudomonadota</taxon>
        <taxon>Alphaproteobacteria</taxon>
        <taxon>Hyphomicrobiales</taxon>
        <taxon>Stappiaceae</taxon>
        <taxon>Roseibium</taxon>
    </lineage>
</organism>
<comment type="subunit">
    <text evidence="6">Homotetramer.</text>
</comment>